<dbReference type="EMBL" id="KE356561">
    <property type="protein sequence ID" value="ERG94800.1"/>
    <property type="molecule type" value="Genomic_DNA"/>
</dbReference>
<evidence type="ECO:0000313" key="1">
    <source>
        <dbReference type="EMBL" id="ERG94800.1"/>
    </source>
</evidence>
<dbReference type="eggNOG" id="arCOG03900">
    <property type="taxonomic scope" value="Archaea"/>
</dbReference>
<sequence length="84" mass="9905">MDTLFRVFVLKELHGREHEIALIEYLKRRPTLCEQSNLKRVPGQSTLWLRRFTAELRSTVETTARTILVKAQNARVSVPWNLDR</sequence>
<dbReference type="HOGENOM" id="CLU_2519699_0_0_2"/>
<organism evidence="1 2">
    <name type="scientific">Haloquadratum walsbyi J07HQW2</name>
    <dbReference type="NCBI Taxonomy" id="1238425"/>
    <lineage>
        <taxon>Archaea</taxon>
        <taxon>Methanobacteriati</taxon>
        <taxon>Methanobacteriota</taxon>
        <taxon>Stenosarchaea group</taxon>
        <taxon>Halobacteria</taxon>
        <taxon>Halobacteriales</taxon>
        <taxon>Haloferacaceae</taxon>
        <taxon>Haloquadratum</taxon>
    </lineage>
</organism>
<protein>
    <recommendedName>
        <fullName evidence="3">Transposase</fullName>
    </recommendedName>
</protein>
<evidence type="ECO:0000313" key="2">
    <source>
        <dbReference type="Proteomes" id="UP000030710"/>
    </source>
</evidence>
<proteinExistence type="predicted"/>
<dbReference type="Proteomes" id="UP000030710">
    <property type="component" value="Unassembled WGS sequence"/>
</dbReference>
<accession>U1NCY4</accession>
<evidence type="ECO:0008006" key="3">
    <source>
        <dbReference type="Google" id="ProtNLM"/>
    </source>
</evidence>
<dbReference type="AlphaFoldDB" id="U1NCY4"/>
<name>U1NCY4_9EURY</name>
<gene>
    <name evidence="1" type="ORF">J07HQW2_01242</name>
</gene>
<reference evidence="1 2" key="1">
    <citation type="journal article" date="2013" name="PLoS ONE">
        <title>Assembly-driven community genomics of a hypersaline microbial ecosystem.</title>
        <authorList>
            <person name="Podell S."/>
            <person name="Ugalde J.A."/>
            <person name="Narasingarao P."/>
            <person name="Banfield J.F."/>
            <person name="Heidelberg K.B."/>
            <person name="Allen E.E."/>
        </authorList>
    </citation>
    <scope>NUCLEOTIDE SEQUENCE [LARGE SCALE GENOMIC DNA]</scope>
    <source>
        <strain evidence="2">J07HQW2</strain>
    </source>
</reference>